<comment type="caution">
    <text evidence="1">The sequence shown here is derived from an EMBL/GenBank/DDBJ whole genome shotgun (WGS) entry which is preliminary data.</text>
</comment>
<name>A0A919QJI8_9ACTN</name>
<dbReference type="AlphaFoldDB" id="A0A919QJI8"/>
<sequence length="303" mass="32351">MVTPRHEGLTGIATLDAGITAEALRALFDLSIPNGEARVLSCDLSEAVPAVYRADAAILYASRDTSLGVIVEVQLRPDHRKHDSWLAYIANLRARDHTPTCLVVICPNRQTATWASLPIETGHPGLTLVPLVIGPDNTSVITDVAEAVGNIGLAAIAAITHSENPQIRAILAALTEALNHIDPAAAQRYAEYVTVALTGTAKTEMEQLMATKSYLYQGKYAQSLIEEGRASGIAEGRASGIAEGRASGIAEGEAKSLLFVLEKRGVELSETDRKNVLSCTDQELLTAWLERALTARSVEDVFG</sequence>
<evidence type="ECO:0000313" key="1">
    <source>
        <dbReference type="EMBL" id="GIH27342.1"/>
    </source>
</evidence>
<protein>
    <submittedName>
        <fullName evidence="1">Uncharacterized protein</fullName>
    </submittedName>
</protein>
<keyword evidence="2" id="KW-1185">Reference proteome</keyword>
<dbReference type="Proteomes" id="UP000640052">
    <property type="component" value="Unassembled WGS sequence"/>
</dbReference>
<dbReference type="PANTHER" id="PTHR34613">
    <property type="entry name" value="SLL0800 PROTEIN"/>
    <property type="match status" value="1"/>
</dbReference>
<proteinExistence type="predicted"/>
<organism evidence="1 2">
    <name type="scientific">Acrocarpospora phusangensis</name>
    <dbReference type="NCBI Taxonomy" id="1070424"/>
    <lineage>
        <taxon>Bacteria</taxon>
        <taxon>Bacillati</taxon>
        <taxon>Actinomycetota</taxon>
        <taxon>Actinomycetes</taxon>
        <taxon>Streptosporangiales</taxon>
        <taxon>Streptosporangiaceae</taxon>
        <taxon>Acrocarpospora</taxon>
    </lineage>
</organism>
<dbReference type="PANTHER" id="PTHR34613:SF1">
    <property type="entry name" value="SLL6017 PROTEIN"/>
    <property type="match status" value="1"/>
</dbReference>
<reference evidence="1" key="1">
    <citation type="submission" date="2021-01" db="EMBL/GenBank/DDBJ databases">
        <title>Whole genome shotgun sequence of Acrocarpospora phusangensis NBRC 108782.</title>
        <authorList>
            <person name="Komaki H."/>
            <person name="Tamura T."/>
        </authorList>
    </citation>
    <scope>NUCLEOTIDE SEQUENCE</scope>
    <source>
        <strain evidence="1">NBRC 108782</strain>
    </source>
</reference>
<accession>A0A919QJI8</accession>
<dbReference type="EMBL" id="BOOA01000054">
    <property type="protein sequence ID" value="GIH27342.1"/>
    <property type="molecule type" value="Genomic_DNA"/>
</dbReference>
<evidence type="ECO:0000313" key="2">
    <source>
        <dbReference type="Proteomes" id="UP000640052"/>
    </source>
</evidence>
<dbReference type="RefSeq" id="WP_204044006.1">
    <property type="nucleotide sequence ID" value="NZ_BOOA01000054.1"/>
</dbReference>
<gene>
    <name evidence="1" type="ORF">Aph01nite_56520</name>
</gene>